<dbReference type="RefSeq" id="WP_071116613.1">
    <property type="nucleotide sequence ID" value="NZ_MKCS01000002.1"/>
</dbReference>
<proteinExistence type="predicted"/>
<comment type="caution">
    <text evidence="1">The sequence shown here is derived from an EMBL/GenBank/DDBJ whole genome shotgun (WGS) entry which is preliminary data.</text>
</comment>
<accession>A0A1S1WW46</accession>
<protein>
    <submittedName>
        <fullName evidence="1">Uncharacterized protein</fullName>
    </submittedName>
</protein>
<dbReference type="EMBL" id="MKCS01000002">
    <property type="protein sequence ID" value="OHX11534.1"/>
    <property type="molecule type" value="Genomic_DNA"/>
</dbReference>
<reference evidence="1 2" key="1">
    <citation type="submission" date="2016-09" db="EMBL/GenBank/DDBJ databases">
        <title>Chromobacterium muskegensis sp. nov., an insecticidal bacterium isolated from Sphagnum bogs.</title>
        <authorList>
            <person name="Sparks M.E."/>
            <person name="Blackburn M.B."/>
            <person name="Gundersen-Rindal D.E."/>
            <person name="Mitchell A."/>
            <person name="Farrar R."/>
            <person name="Kuhar D."/>
        </authorList>
    </citation>
    <scope>NUCLEOTIDE SEQUENCE [LARGE SCALE GENOMIC DNA]</scope>
    <source>
        <strain evidence="1 2">37-2</strain>
    </source>
</reference>
<dbReference type="Proteomes" id="UP000180088">
    <property type="component" value="Unassembled WGS sequence"/>
</dbReference>
<evidence type="ECO:0000313" key="1">
    <source>
        <dbReference type="EMBL" id="OHX11534.1"/>
    </source>
</evidence>
<dbReference type="AlphaFoldDB" id="A0A1S1WW46"/>
<sequence>MTESPKANDDDWMGLNLPILTDVVEEPAVPVLAEEEPAAAVEIPEFDFSSELDVLAAELDDEAELEIPELTLADLLDGEQEAGPASTAELDFISALPSLELADADLLAEPAGGLDFVLQPREPVQPEPESDQDGLAALMAMAQASADEEAVAGSVAAEVKQPVVEPVDAPALPAVAQAESSDLSWEDVVVAASQAPESALAEPMALDQVALSTDERLPERTNVPVAPPPPVFTSISIDSLPSGVLGGGVGREPEPADSGLGWLSTLPKPEAPSLEQGQWKAEADLPLEPGVPVLDDALPVPEVAGVEPAIESQLAARPEIADVPLVDDELPVLEVVEPELAPELAEFDRKMAGDAVGSESEIEPKLAAEAAHPEAVDIPVVDDELPVLEVVEPELAPESAEFDGQMAGDAVGFESEIEPKLAAEAAHPESVDIPVVDDELPVLEIVEPELAPELAEFDRQMAEDAAALSELEPAIEPQQAVQTIELELAGIPVMDAELPVSDAAELQSVSESEDFASLTTENAVVELEDQTVPQAVAVPPEAEETLEQPMAPALSAPVPPEHVPSVLDGHAGEEDLPALSGLLGNKAASMHGAFEPLAAIEQPLQSAASMDAGPVSVVKIASMAAAGSVGRIQGAASPFDEQALFNSLYEQMLPRMKVELSLWLQEAVEVQAKQMLSGMMHQLKEDYEMLFGDALKESLRQALDDVGSSRKDEDGHG</sequence>
<gene>
    <name evidence="1" type="ORF">BI347_17880</name>
</gene>
<organism evidence="1 2">
    <name type="scientific">Chromobacterium sphagni</name>
    <dbReference type="NCBI Taxonomy" id="1903179"/>
    <lineage>
        <taxon>Bacteria</taxon>
        <taxon>Pseudomonadati</taxon>
        <taxon>Pseudomonadota</taxon>
        <taxon>Betaproteobacteria</taxon>
        <taxon>Neisseriales</taxon>
        <taxon>Chromobacteriaceae</taxon>
        <taxon>Chromobacterium</taxon>
    </lineage>
</organism>
<name>A0A1S1WW46_9NEIS</name>
<evidence type="ECO:0000313" key="2">
    <source>
        <dbReference type="Proteomes" id="UP000180088"/>
    </source>
</evidence>
<dbReference type="STRING" id="1903179.BI347_17880"/>
<dbReference type="OrthoDB" id="8614127at2"/>